<sequence length="84" mass="9179">MKVESEQVLFEVSANLPRIKIYSGALFTVKIEGYMVQVGGICQRDDLTAIPPTPILPPSPGSKEIRCPAGSQLIEAMQFVDEND</sequence>
<reference evidence="2" key="1">
    <citation type="submission" date="2015-10" db="EMBL/GenBank/DDBJ databases">
        <authorList>
            <person name="Regsiter A."/>
            <person name="william w."/>
        </authorList>
    </citation>
    <scope>NUCLEOTIDE SEQUENCE [LARGE SCALE GENOMIC DNA]</scope>
</reference>
<keyword evidence="2" id="KW-1185">Reference proteome</keyword>
<name>A0A1J1LLF4_9CYAN</name>
<dbReference type="Proteomes" id="UP000184315">
    <property type="component" value="Unassembled WGS sequence"/>
</dbReference>
<evidence type="ECO:0000313" key="2">
    <source>
        <dbReference type="Proteomes" id="UP000184315"/>
    </source>
</evidence>
<dbReference type="AlphaFoldDB" id="A0A1J1LLF4"/>
<gene>
    <name evidence="1" type="ORF">PL9214510013</name>
</gene>
<proteinExistence type="predicted"/>
<evidence type="ECO:0000313" key="1">
    <source>
        <dbReference type="EMBL" id="CUR33344.1"/>
    </source>
</evidence>
<accession>A0A1J1LLF4</accession>
<protein>
    <submittedName>
        <fullName evidence="1">Uncharacterized protein</fullName>
    </submittedName>
</protein>
<dbReference type="RefSeq" id="WP_072719949.1">
    <property type="nucleotide sequence ID" value="NZ_LN889802.1"/>
</dbReference>
<organism evidence="1 2">
    <name type="scientific">Planktothrix tepida PCC 9214</name>
    <dbReference type="NCBI Taxonomy" id="671072"/>
    <lineage>
        <taxon>Bacteria</taxon>
        <taxon>Bacillati</taxon>
        <taxon>Cyanobacteriota</taxon>
        <taxon>Cyanophyceae</taxon>
        <taxon>Oscillatoriophycideae</taxon>
        <taxon>Oscillatoriales</taxon>
        <taxon>Microcoleaceae</taxon>
        <taxon>Planktothrix</taxon>
    </lineage>
</organism>
<dbReference type="EMBL" id="CZDF01000157">
    <property type="protein sequence ID" value="CUR33344.1"/>
    <property type="molecule type" value="Genomic_DNA"/>
</dbReference>